<dbReference type="AlphaFoldDB" id="A0A9N9RE80"/>
<evidence type="ECO:0000313" key="3">
    <source>
        <dbReference type="Proteomes" id="UP001153714"/>
    </source>
</evidence>
<reference evidence="2" key="2">
    <citation type="submission" date="2022-10" db="EMBL/GenBank/DDBJ databases">
        <authorList>
            <consortium name="ENA_rothamsted_submissions"/>
            <consortium name="culmorum"/>
            <person name="King R."/>
        </authorList>
    </citation>
    <scope>NUCLEOTIDE SEQUENCE</scope>
</reference>
<evidence type="ECO:0000256" key="1">
    <source>
        <dbReference type="SAM" id="MobiDB-lite"/>
    </source>
</evidence>
<proteinExistence type="predicted"/>
<feature type="compositionally biased region" description="Polar residues" evidence="1">
    <location>
        <begin position="172"/>
        <end position="181"/>
    </location>
</feature>
<feature type="compositionally biased region" description="Low complexity" evidence="1">
    <location>
        <begin position="132"/>
        <end position="164"/>
    </location>
</feature>
<keyword evidence="3" id="KW-1185">Reference proteome</keyword>
<dbReference type="EMBL" id="OU893338">
    <property type="protein sequence ID" value="CAG9794944.1"/>
    <property type="molecule type" value="Genomic_DNA"/>
</dbReference>
<feature type="compositionally biased region" description="Basic and acidic residues" evidence="1">
    <location>
        <begin position="80"/>
        <end position="93"/>
    </location>
</feature>
<organism evidence="2 3">
    <name type="scientific">Diatraea saccharalis</name>
    <name type="common">sugarcane borer</name>
    <dbReference type="NCBI Taxonomy" id="40085"/>
    <lineage>
        <taxon>Eukaryota</taxon>
        <taxon>Metazoa</taxon>
        <taxon>Ecdysozoa</taxon>
        <taxon>Arthropoda</taxon>
        <taxon>Hexapoda</taxon>
        <taxon>Insecta</taxon>
        <taxon>Pterygota</taxon>
        <taxon>Neoptera</taxon>
        <taxon>Endopterygota</taxon>
        <taxon>Lepidoptera</taxon>
        <taxon>Glossata</taxon>
        <taxon>Ditrysia</taxon>
        <taxon>Pyraloidea</taxon>
        <taxon>Crambidae</taxon>
        <taxon>Crambinae</taxon>
        <taxon>Diatraea</taxon>
    </lineage>
</organism>
<gene>
    <name evidence="2" type="ORF">DIATSA_LOCUS12277</name>
</gene>
<evidence type="ECO:0000313" key="2">
    <source>
        <dbReference type="EMBL" id="CAG9794944.1"/>
    </source>
</evidence>
<feature type="region of interest" description="Disordered" evidence="1">
    <location>
        <begin position="1"/>
        <end position="182"/>
    </location>
</feature>
<protein>
    <submittedName>
        <fullName evidence="2">Uncharacterized protein</fullName>
    </submittedName>
</protein>
<sequence length="300" mass="33408">MNTKQKKNFETLNIENDKTKKKQLKSSFKSKEDKENITNSENEFSSDDSGIDPNYNQDTKNISASDSDEYETISNKRKFAKNDLQSKRSKYENDVQLARKTSYQQKKVSPMIIYDIPSNEKTIPFLRNRPLSNSSSSGSSSSGSSSSGTSSSVSTSSGSSRSWSPNTRPLADNQTTDTQISDKPLVPSLSYLCRKIVSASKTSSGSKTKTNSYKLIDETSLAQSLNQEISDEEDTSGEDCSDVEPDITDDLVQIEECESESEIEGDYDLNGLPEPTASSKFQSPSMRMIIFRFRAYSLYL</sequence>
<feature type="compositionally biased region" description="Polar residues" evidence="1">
    <location>
        <begin position="54"/>
        <end position="65"/>
    </location>
</feature>
<accession>A0A9N9RE80</accession>
<name>A0A9N9RE80_9NEOP</name>
<dbReference type="Proteomes" id="UP001153714">
    <property type="component" value="Chromosome 7"/>
</dbReference>
<dbReference type="OrthoDB" id="8191541at2759"/>
<reference evidence="2" key="1">
    <citation type="submission" date="2021-12" db="EMBL/GenBank/DDBJ databases">
        <authorList>
            <person name="King R."/>
        </authorList>
    </citation>
    <scope>NUCLEOTIDE SEQUENCE</scope>
</reference>